<dbReference type="InParanoid" id="A0A7I4DGG8"/>
<feature type="compositionally biased region" description="Polar residues" evidence="4">
    <location>
        <begin position="650"/>
        <end position="661"/>
    </location>
</feature>
<dbReference type="GO" id="GO:0005634">
    <property type="term" value="C:nucleus"/>
    <property type="evidence" value="ECO:0000318"/>
    <property type="project" value="GO_Central"/>
</dbReference>
<dbReference type="SMART" id="SM00386">
    <property type="entry name" value="HAT"/>
    <property type="match status" value="10"/>
</dbReference>
<dbReference type="GO" id="GO:0045892">
    <property type="term" value="P:negative regulation of DNA-templated transcription"/>
    <property type="evidence" value="ECO:0007669"/>
    <property type="project" value="EnsemblPlants"/>
</dbReference>
<name>A0A7I4DGG8_PHYPA</name>
<proteinExistence type="predicted"/>
<dbReference type="Pfam" id="PF05843">
    <property type="entry name" value="Suf"/>
    <property type="match status" value="1"/>
</dbReference>
<accession>A0A7I4DGG8</accession>
<dbReference type="FunCoup" id="A0A7I4DGG8">
    <property type="interactions" value="4137"/>
</dbReference>
<feature type="compositionally biased region" description="Low complexity" evidence="4">
    <location>
        <begin position="914"/>
        <end position="929"/>
    </location>
</feature>
<organism evidence="6 7">
    <name type="scientific">Physcomitrium patens</name>
    <name type="common">Spreading-leaved earth moss</name>
    <name type="synonym">Physcomitrella patens</name>
    <dbReference type="NCBI Taxonomy" id="3218"/>
    <lineage>
        <taxon>Eukaryota</taxon>
        <taxon>Viridiplantae</taxon>
        <taxon>Streptophyta</taxon>
        <taxon>Embryophyta</taxon>
        <taxon>Bryophyta</taxon>
        <taxon>Bryophytina</taxon>
        <taxon>Bryopsida</taxon>
        <taxon>Funariidae</taxon>
        <taxon>Funariales</taxon>
        <taxon>Funariaceae</taxon>
        <taxon>Physcomitrium</taxon>
    </lineage>
</organism>
<sequence length="940" mass="103189">MDHWDGSGGEKEDDLARMKGENSPLPEEDDNATPTGSPSPALSPSPLAVVHSPGVPGAGAAAAVSVGLGGADAVPMDEVHPASVAPNGGASFMSNNERRARAAILINPHDVDAWNGLCNEAQMKPIGDAVPIYEELVSTFPTSAKFWKVYVEAQLTANDDDAVKQIFSRCLLQCLHVDLWRAYLRYMRKVNENRGSEGREEMKKAFEFMLGHIGFDINAGPVWLEYISYLKAAPAATPQEESFRMTAVRKAYQKAVLAPVHLVEQIWKEYESFENSVSRALAKGLLAEYQPKHFSARAVYRERKKYCDHIETNMLAVPPTGSYKEEQQCIAWKQLLKFEKGNPQRLDPVGLTKHVAFTYEQCLMYLYHYPDIWYDYATWHAQNGSPDSAAVIFQRALKALPDTAVLHYAYAEFEEARGAVKEAKAVYETLTTNSKTADALAYIQLMRFVRRTEGIEAARKIFLEARKSSACTYHVYVASATMELCVDKDPKVARNIFELGLKKYIHEPAYVLEYADFLCRMNDERNVRVLFERALSVLPAEESAEVWNRFLAFEQTYGDLASTLKVEQRRKEALSQAGDDGALVAEPSLQRLIIRYRFLDLWPCSPFDLDHMSRQQMAVQKLSSRIEKVSSHGPSERQANRDSGPLAAEKNSSVGAVGNTGSNINIVRPDVTAMMVYDPRQGFGVITQGQAVGPMQPIARIGATGMQYGPPILHPPAPQLVPGAVPMLPSGGMSAIPMQPMHPPPPAGPRPPPLPPGRPPAEGAGSTKSIEDVVKYLPPSLGSFLSRLPRAVNGPYPEPDTVIAYLLQTDLQAMMQEEGLTLPTSGVTASPAGGDQNAYNQSQERTISKSRTNYSSQSASEGRNATGSNARQSRLPPKRKDPERGEDDEETPGPQSRPPPRDVFRLRQLQRARGGTSSMQSGSTSGNSGAFSGDVSGSSE</sequence>
<dbReference type="InterPro" id="IPR003107">
    <property type="entry name" value="HAT"/>
</dbReference>
<dbReference type="FunFam" id="1.25.40.1040:FF:000005">
    <property type="entry name" value="Cleavage stimulation factor subunit 77"/>
    <property type="match status" value="1"/>
</dbReference>
<dbReference type="GO" id="GO:0031047">
    <property type="term" value="P:regulatory ncRNA-mediated gene silencing"/>
    <property type="evidence" value="ECO:0007669"/>
    <property type="project" value="EnsemblPlants"/>
</dbReference>
<feature type="region of interest" description="Disordered" evidence="4">
    <location>
        <begin position="737"/>
        <end position="767"/>
    </location>
</feature>
<evidence type="ECO:0000256" key="2">
    <source>
        <dbReference type="ARBA" id="ARBA00022737"/>
    </source>
</evidence>
<feature type="compositionally biased region" description="Low complexity" evidence="4">
    <location>
        <begin position="38"/>
        <end position="50"/>
    </location>
</feature>
<feature type="region of interest" description="Disordered" evidence="4">
    <location>
        <begin position="823"/>
        <end position="940"/>
    </location>
</feature>
<dbReference type="GO" id="GO:0042868">
    <property type="term" value="P:antisense RNA metabolic process"/>
    <property type="evidence" value="ECO:0007669"/>
    <property type="project" value="EnsemblPlants"/>
</dbReference>
<comment type="subcellular location">
    <subcellularLocation>
        <location evidence="1">Nucleus</location>
    </subcellularLocation>
</comment>
<evidence type="ECO:0000256" key="3">
    <source>
        <dbReference type="ARBA" id="ARBA00023242"/>
    </source>
</evidence>
<protein>
    <recommendedName>
        <fullName evidence="5">Suppressor of forked domain-containing protein</fullName>
    </recommendedName>
</protein>
<feature type="region of interest" description="Disordered" evidence="4">
    <location>
        <begin position="623"/>
        <end position="661"/>
    </location>
</feature>
<dbReference type="GO" id="GO:0003729">
    <property type="term" value="F:mRNA binding"/>
    <property type="evidence" value="ECO:0000318"/>
    <property type="project" value="GO_Central"/>
</dbReference>
<dbReference type="GO" id="GO:0031124">
    <property type="term" value="P:mRNA 3'-end processing"/>
    <property type="evidence" value="ECO:0007669"/>
    <property type="project" value="InterPro"/>
</dbReference>
<evidence type="ECO:0000256" key="1">
    <source>
        <dbReference type="ARBA" id="ARBA00004123"/>
    </source>
</evidence>
<dbReference type="InterPro" id="IPR045243">
    <property type="entry name" value="Rna14-like"/>
</dbReference>
<dbReference type="SUPFAM" id="SSF48452">
    <property type="entry name" value="TPR-like"/>
    <property type="match status" value="1"/>
</dbReference>
<dbReference type="GO" id="GO:0031123">
    <property type="term" value="P:RNA 3'-end processing"/>
    <property type="evidence" value="ECO:0000318"/>
    <property type="project" value="GO_Central"/>
</dbReference>
<dbReference type="EnsemblPlants" id="Pp3c3_19050V3.2">
    <property type="protein sequence ID" value="Pp3c3_19050V3.2"/>
    <property type="gene ID" value="Pp3c3_19050"/>
</dbReference>
<dbReference type="PANTHER" id="PTHR19980:SF0">
    <property type="entry name" value="CLEAVAGE STIMULATION FACTOR SUBUNIT 3"/>
    <property type="match status" value="1"/>
</dbReference>
<reference evidence="6 7" key="2">
    <citation type="journal article" date="2018" name="Plant J.">
        <title>The Physcomitrella patens chromosome-scale assembly reveals moss genome structure and evolution.</title>
        <authorList>
            <person name="Lang D."/>
            <person name="Ullrich K.K."/>
            <person name="Murat F."/>
            <person name="Fuchs J."/>
            <person name="Jenkins J."/>
            <person name="Haas F.B."/>
            <person name="Piednoel M."/>
            <person name="Gundlach H."/>
            <person name="Van Bel M."/>
            <person name="Meyberg R."/>
            <person name="Vives C."/>
            <person name="Morata J."/>
            <person name="Symeonidi A."/>
            <person name="Hiss M."/>
            <person name="Muchero W."/>
            <person name="Kamisugi Y."/>
            <person name="Saleh O."/>
            <person name="Blanc G."/>
            <person name="Decker E.L."/>
            <person name="van Gessel N."/>
            <person name="Grimwood J."/>
            <person name="Hayes R.D."/>
            <person name="Graham S.W."/>
            <person name="Gunter L.E."/>
            <person name="McDaniel S.F."/>
            <person name="Hoernstein S.N.W."/>
            <person name="Larsson A."/>
            <person name="Li F.W."/>
            <person name="Perroud P.F."/>
            <person name="Phillips J."/>
            <person name="Ranjan P."/>
            <person name="Rokshar D.S."/>
            <person name="Rothfels C.J."/>
            <person name="Schneider L."/>
            <person name="Shu S."/>
            <person name="Stevenson D.W."/>
            <person name="Thummler F."/>
            <person name="Tillich M."/>
            <person name="Villarreal Aguilar J.C."/>
            <person name="Widiez T."/>
            <person name="Wong G.K."/>
            <person name="Wymore A."/>
            <person name="Zhang Y."/>
            <person name="Zimmer A.D."/>
            <person name="Quatrano R.S."/>
            <person name="Mayer K.F.X."/>
            <person name="Goodstein D."/>
            <person name="Casacuberta J.M."/>
            <person name="Vandepoele K."/>
            <person name="Reski R."/>
            <person name="Cuming A.C."/>
            <person name="Tuskan G.A."/>
            <person name="Maumus F."/>
            <person name="Salse J."/>
            <person name="Schmutz J."/>
            <person name="Rensing S.A."/>
        </authorList>
    </citation>
    <scope>NUCLEOTIDE SEQUENCE [LARGE SCALE GENOMIC DNA]</scope>
    <source>
        <strain evidence="6 7">cv. Gransden 2004</strain>
    </source>
</reference>
<dbReference type="GO" id="GO:0016441">
    <property type="term" value="P:post-transcriptional gene silencing"/>
    <property type="evidence" value="ECO:0007669"/>
    <property type="project" value="EnsemblPlants"/>
</dbReference>
<feature type="compositionally biased region" description="Pro residues" evidence="4">
    <location>
        <begin position="740"/>
        <end position="759"/>
    </location>
</feature>
<feature type="domain" description="Suppressor of forked" evidence="5">
    <location>
        <begin position="97"/>
        <end position="608"/>
    </location>
</feature>
<dbReference type="Proteomes" id="UP000006727">
    <property type="component" value="Chromosome 3"/>
</dbReference>
<dbReference type="Gramene" id="Pp3c3_19050V3.2">
    <property type="protein sequence ID" value="Pp3c3_19050V3.2"/>
    <property type="gene ID" value="Pp3c3_19050"/>
</dbReference>
<dbReference type="AlphaFoldDB" id="A0A7I4DGG8"/>
<feature type="region of interest" description="Disordered" evidence="4">
    <location>
        <begin position="1"/>
        <end position="50"/>
    </location>
</feature>
<dbReference type="Gene3D" id="1.25.40.1040">
    <property type="match status" value="1"/>
</dbReference>
<gene>
    <name evidence="6" type="primary">LOC112280460</name>
</gene>
<evidence type="ECO:0000256" key="4">
    <source>
        <dbReference type="SAM" id="MobiDB-lite"/>
    </source>
</evidence>
<dbReference type="InterPro" id="IPR008847">
    <property type="entry name" value="Suf"/>
</dbReference>
<evidence type="ECO:0000313" key="6">
    <source>
        <dbReference type="EnsemblPlants" id="Pp3c3_19050V3.2"/>
    </source>
</evidence>
<feature type="compositionally biased region" description="Basic and acidic residues" evidence="4">
    <location>
        <begin position="1"/>
        <end position="20"/>
    </location>
</feature>
<feature type="compositionally biased region" description="Basic and acidic residues" evidence="4">
    <location>
        <begin position="624"/>
        <end position="640"/>
    </location>
</feature>
<dbReference type="PANTHER" id="PTHR19980">
    <property type="entry name" value="RNA CLEAVAGE STIMULATION FACTOR"/>
    <property type="match status" value="1"/>
</dbReference>
<feature type="compositionally biased region" description="Polar residues" evidence="4">
    <location>
        <begin position="837"/>
        <end position="872"/>
    </location>
</feature>
<reference evidence="6 7" key="1">
    <citation type="journal article" date="2008" name="Science">
        <title>The Physcomitrella genome reveals evolutionary insights into the conquest of land by plants.</title>
        <authorList>
            <person name="Rensing S."/>
            <person name="Lang D."/>
            <person name="Zimmer A."/>
            <person name="Terry A."/>
            <person name="Salamov A."/>
            <person name="Shapiro H."/>
            <person name="Nishiyama T."/>
            <person name="Perroud P.-F."/>
            <person name="Lindquist E."/>
            <person name="Kamisugi Y."/>
            <person name="Tanahashi T."/>
            <person name="Sakakibara K."/>
            <person name="Fujita T."/>
            <person name="Oishi K."/>
            <person name="Shin-I T."/>
            <person name="Kuroki Y."/>
            <person name="Toyoda A."/>
            <person name="Suzuki Y."/>
            <person name="Hashimoto A."/>
            <person name="Yamaguchi K."/>
            <person name="Sugano A."/>
            <person name="Kohara Y."/>
            <person name="Fujiyama A."/>
            <person name="Anterola A."/>
            <person name="Aoki S."/>
            <person name="Ashton N."/>
            <person name="Barbazuk W.B."/>
            <person name="Barker E."/>
            <person name="Bennetzen J."/>
            <person name="Bezanilla M."/>
            <person name="Blankenship R."/>
            <person name="Cho S.H."/>
            <person name="Dutcher S."/>
            <person name="Estelle M."/>
            <person name="Fawcett J.A."/>
            <person name="Gundlach H."/>
            <person name="Hanada K."/>
            <person name="Heyl A."/>
            <person name="Hicks K.A."/>
            <person name="Hugh J."/>
            <person name="Lohr M."/>
            <person name="Mayer K."/>
            <person name="Melkozernov A."/>
            <person name="Murata T."/>
            <person name="Nelson D."/>
            <person name="Pils B."/>
            <person name="Prigge M."/>
            <person name="Reiss B."/>
            <person name="Renner T."/>
            <person name="Rombauts S."/>
            <person name="Rushton P."/>
            <person name="Sanderfoot A."/>
            <person name="Schween G."/>
            <person name="Shiu S.-H."/>
            <person name="Stueber K."/>
            <person name="Theodoulou F.L."/>
            <person name="Tu H."/>
            <person name="Van de Peer Y."/>
            <person name="Verrier P.J."/>
            <person name="Waters E."/>
            <person name="Wood A."/>
            <person name="Yang L."/>
            <person name="Cove D."/>
            <person name="Cuming A."/>
            <person name="Hasebe M."/>
            <person name="Lucas S."/>
            <person name="Mishler D.B."/>
            <person name="Reski R."/>
            <person name="Grigoriev I."/>
            <person name="Quatrano R.S."/>
            <person name="Boore J.L."/>
        </authorList>
    </citation>
    <scope>NUCLEOTIDE SEQUENCE [LARGE SCALE GENOMIC DNA]</scope>
    <source>
        <strain evidence="6 7">cv. Gransden 2004</strain>
    </source>
</reference>
<dbReference type="EMBL" id="ABEU02000003">
    <property type="status" value="NOT_ANNOTATED_CDS"/>
    <property type="molecule type" value="Genomic_DNA"/>
</dbReference>
<keyword evidence="2" id="KW-0677">Repeat</keyword>
<evidence type="ECO:0000313" key="7">
    <source>
        <dbReference type="Proteomes" id="UP000006727"/>
    </source>
</evidence>
<reference evidence="6" key="3">
    <citation type="submission" date="2020-12" db="UniProtKB">
        <authorList>
            <consortium name="EnsemblPlants"/>
        </authorList>
    </citation>
    <scope>IDENTIFICATION</scope>
</reference>
<keyword evidence="3" id="KW-0539">Nucleus</keyword>
<dbReference type="InterPro" id="IPR011990">
    <property type="entry name" value="TPR-like_helical_dom_sf"/>
</dbReference>
<keyword evidence="7" id="KW-1185">Reference proteome</keyword>
<evidence type="ECO:0000259" key="5">
    <source>
        <dbReference type="Pfam" id="PF05843"/>
    </source>
</evidence>